<dbReference type="PROSITE" id="PS00028">
    <property type="entry name" value="ZINC_FINGER_C2H2_1"/>
    <property type="match status" value="2"/>
</dbReference>
<keyword evidence="5" id="KW-0862">Zinc</keyword>
<dbReference type="Gene3D" id="3.30.160.60">
    <property type="entry name" value="Classic Zinc Finger"/>
    <property type="match status" value="2"/>
</dbReference>
<dbReference type="SUPFAM" id="SSF57667">
    <property type="entry name" value="beta-beta-alpha zinc fingers"/>
    <property type="match status" value="1"/>
</dbReference>
<sequence>MAVGSAKHKKGIFKCTFPNCSKVFSRSDHLARHSITHCPQIRFVCSVPNCGKSFVRKDVRKRHEATHFRDSDDKSKGNVVTNTNKSKSGDAKASTNINSSQSSSSSTSASNTRSNSQNNETNMDTSSAESQCSSNPNHDIQFNKNNLIPKGSAPANTVSNILHPVAGPLMMLQQQQQLFTNGPPTDESITKLIDWFLNDPESTLPSDQTESGAFIGGVAEMDLTVDTNVKPDFTEHQTAMDSNILAEMLNCIPDLVRNDDFTVERLALCLQLYWAKFHPQFPVLHHPSFSTHQAHPLLLLSMVMIGSACIRSEPCTSGAVTLNNPVELSQAIAEPIRWLLLSGERACPPCKPWVIHSLVMLEIYEINRNSRRMHERGCIYNATKIQLLRRSPFLCRDVTYNTHMHSRWDNWIESESMRRVAWSTFYIDTVQAIVYDHPVNLYANQLKLTLPANGNIWESEDLDLIASALPTPNLTHALKCILHNKPVKTNIFGQKILLAGLLNLILQVEQTRAQYSLLDSQYVEECNWQDVMSSKLRFWKSQLPGKSCCNLNPQSPNYNYPHTSSFLEGLFDRKCWFPEYHAAEIYLRLPSYDCLVYCGAPSRVNAKITPTDYQAVAQRMSKWSKTNQAAVCAVNCYIFLSEMLLHKNHYDETNNDKDDKSNSSSDSGLSYDADNDPFFYRPKVVLMSAFALWCYVFNQYGPESSLRSTISSASSLPPTTATPPESTANSSSIIDFKPIDPTLASEDGAKYLRRIQSELEKKTGNSFNALDIADSEGGDLIMNGFAKVLPEIENLNRLVGLLSYLSLVFAKCSWEPGRQYAKLLKHCAFKSMGDPDVFCTEMLDAI</sequence>
<dbReference type="GO" id="GO:0005634">
    <property type="term" value="C:nucleus"/>
    <property type="evidence" value="ECO:0007669"/>
    <property type="project" value="UniProtKB-SubCell"/>
</dbReference>
<feature type="compositionally biased region" description="Low complexity" evidence="8">
    <location>
        <begin position="708"/>
        <end position="732"/>
    </location>
</feature>
<feature type="compositionally biased region" description="Polar residues" evidence="8">
    <location>
        <begin position="120"/>
        <end position="146"/>
    </location>
</feature>
<dbReference type="GO" id="GO:0006351">
    <property type="term" value="P:DNA-templated transcription"/>
    <property type="evidence" value="ECO:0007669"/>
    <property type="project" value="InterPro"/>
</dbReference>
<keyword evidence="3" id="KW-0677">Repeat</keyword>
<dbReference type="EMBL" id="BSXU01000152">
    <property type="protein sequence ID" value="GMG19550.1"/>
    <property type="molecule type" value="Genomic_DNA"/>
</dbReference>
<evidence type="ECO:0000256" key="3">
    <source>
        <dbReference type="ARBA" id="ARBA00022737"/>
    </source>
</evidence>
<evidence type="ECO:0000256" key="7">
    <source>
        <dbReference type="PROSITE-ProRule" id="PRU00042"/>
    </source>
</evidence>
<protein>
    <submittedName>
        <fullName evidence="10">Unnamed protein product</fullName>
    </submittedName>
</protein>
<dbReference type="AlphaFoldDB" id="A0A9W6YT65"/>
<comment type="subcellular location">
    <subcellularLocation>
        <location evidence="1">Nucleus</location>
    </subcellularLocation>
</comment>
<evidence type="ECO:0000256" key="4">
    <source>
        <dbReference type="ARBA" id="ARBA00022771"/>
    </source>
</evidence>
<reference evidence="10" key="1">
    <citation type="submission" date="2023-04" db="EMBL/GenBank/DDBJ databases">
        <title>Ambrosiozyma monospora NBRC 1965.</title>
        <authorList>
            <person name="Ichikawa N."/>
            <person name="Sato H."/>
            <person name="Tonouchi N."/>
        </authorList>
    </citation>
    <scope>NUCLEOTIDE SEQUENCE</scope>
    <source>
        <strain evidence="10">NBRC 1965</strain>
    </source>
</reference>
<evidence type="ECO:0000313" key="11">
    <source>
        <dbReference type="Proteomes" id="UP001165063"/>
    </source>
</evidence>
<keyword evidence="11" id="KW-1185">Reference proteome</keyword>
<dbReference type="GO" id="GO:0000785">
    <property type="term" value="C:chromatin"/>
    <property type="evidence" value="ECO:0007669"/>
    <property type="project" value="TreeGrafter"/>
</dbReference>
<proteinExistence type="predicted"/>
<dbReference type="InterPro" id="IPR051059">
    <property type="entry name" value="VerF-like"/>
</dbReference>
<dbReference type="InterPro" id="IPR013087">
    <property type="entry name" value="Znf_C2H2_type"/>
</dbReference>
<evidence type="ECO:0000256" key="1">
    <source>
        <dbReference type="ARBA" id="ARBA00004123"/>
    </source>
</evidence>
<evidence type="ECO:0000259" key="9">
    <source>
        <dbReference type="PROSITE" id="PS50157"/>
    </source>
</evidence>
<keyword evidence="2" id="KW-0479">Metal-binding</keyword>
<feature type="domain" description="C2H2-type" evidence="9">
    <location>
        <begin position="43"/>
        <end position="72"/>
    </location>
</feature>
<dbReference type="GO" id="GO:0000978">
    <property type="term" value="F:RNA polymerase II cis-regulatory region sequence-specific DNA binding"/>
    <property type="evidence" value="ECO:0007669"/>
    <property type="project" value="InterPro"/>
</dbReference>
<dbReference type="PANTHER" id="PTHR40626:SF11">
    <property type="entry name" value="ZINC FINGER PROTEIN YPR022C"/>
    <property type="match status" value="1"/>
</dbReference>
<keyword evidence="4 7" id="KW-0863">Zinc-finger</keyword>
<feature type="region of interest" description="Disordered" evidence="8">
    <location>
        <begin position="708"/>
        <end position="733"/>
    </location>
</feature>
<dbReference type="PANTHER" id="PTHR40626">
    <property type="entry name" value="MIP31509P"/>
    <property type="match status" value="1"/>
</dbReference>
<feature type="region of interest" description="Disordered" evidence="8">
    <location>
        <begin position="59"/>
        <end position="148"/>
    </location>
</feature>
<feature type="compositionally biased region" description="Low complexity" evidence="8">
    <location>
        <begin position="94"/>
        <end position="119"/>
    </location>
</feature>
<comment type="caution">
    <text evidence="10">The sequence shown here is derived from an EMBL/GenBank/DDBJ whole genome shotgun (WGS) entry which is preliminary data.</text>
</comment>
<dbReference type="InterPro" id="IPR007219">
    <property type="entry name" value="XnlR_reg_dom"/>
</dbReference>
<dbReference type="PROSITE" id="PS50157">
    <property type="entry name" value="ZINC_FINGER_C2H2_2"/>
    <property type="match status" value="2"/>
</dbReference>
<keyword evidence="6" id="KW-0539">Nucleus</keyword>
<evidence type="ECO:0000256" key="8">
    <source>
        <dbReference type="SAM" id="MobiDB-lite"/>
    </source>
</evidence>
<organism evidence="10 11">
    <name type="scientific">Ambrosiozyma monospora</name>
    <name type="common">Yeast</name>
    <name type="synonym">Endomycopsis monosporus</name>
    <dbReference type="NCBI Taxonomy" id="43982"/>
    <lineage>
        <taxon>Eukaryota</taxon>
        <taxon>Fungi</taxon>
        <taxon>Dikarya</taxon>
        <taxon>Ascomycota</taxon>
        <taxon>Saccharomycotina</taxon>
        <taxon>Pichiomycetes</taxon>
        <taxon>Pichiales</taxon>
        <taxon>Pichiaceae</taxon>
        <taxon>Ambrosiozyma</taxon>
    </lineage>
</organism>
<evidence type="ECO:0000256" key="5">
    <source>
        <dbReference type="ARBA" id="ARBA00022833"/>
    </source>
</evidence>
<dbReference type="CDD" id="cd12148">
    <property type="entry name" value="fungal_TF_MHR"/>
    <property type="match status" value="1"/>
</dbReference>
<dbReference type="InterPro" id="IPR036236">
    <property type="entry name" value="Znf_C2H2_sf"/>
</dbReference>
<evidence type="ECO:0000256" key="2">
    <source>
        <dbReference type="ARBA" id="ARBA00022723"/>
    </source>
</evidence>
<dbReference type="SMART" id="SM00355">
    <property type="entry name" value="ZnF_C2H2"/>
    <property type="match status" value="2"/>
</dbReference>
<dbReference type="OrthoDB" id="1405595at2759"/>
<dbReference type="Proteomes" id="UP001165063">
    <property type="component" value="Unassembled WGS sequence"/>
</dbReference>
<evidence type="ECO:0000313" key="10">
    <source>
        <dbReference type="EMBL" id="GMG19550.1"/>
    </source>
</evidence>
<dbReference type="GO" id="GO:0000981">
    <property type="term" value="F:DNA-binding transcription factor activity, RNA polymerase II-specific"/>
    <property type="evidence" value="ECO:0007669"/>
    <property type="project" value="InterPro"/>
</dbReference>
<evidence type="ECO:0000256" key="6">
    <source>
        <dbReference type="ARBA" id="ARBA00023242"/>
    </source>
</evidence>
<gene>
    <name evidence="10" type="ORF">Amon01_000055300</name>
</gene>
<feature type="domain" description="C2H2-type" evidence="9">
    <location>
        <begin position="13"/>
        <end position="37"/>
    </location>
</feature>
<name>A0A9W6YT65_AMBMO</name>
<dbReference type="Pfam" id="PF04082">
    <property type="entry name" value="Fungal_trans"/>
    <property type="match status" value="1"/>
</dbReference>
<dbReference type="Pfam" id="PF00096">
    <property type="entry name" value="zf-C2H2"/>
    <property type="match status" value="1"/>
</dbReference>
<dbReference type="GO" id="GO:0008270">
    <property type="term" value="F:zinc ion binding"/>
    <property type="evidence" value="ECO:0007669"/>
    <property type="project" value="UniProtKB-KW"/>
</dbReference>
<feature type="compositionally biased region" description="Basic and acidic residues" evidence="8">
    <location>
        <begin position="65"/>
        <end position="76"/>
    </location>
</feature>
<accession>A0A9W6YT65</accession>